<dbReference type="STRING" id="1605367.AFM12_16110"/>
<name>A0A0P7BS97_9BACT</name>
<proteinExistence type="predicted"/>
<comment type="caution">
    <text evidence="1">The sequence shown here is derived from an EMBL/GenBank/DDBJ whole genome shotgun (WGS) entry which is preliminary data.</text>
</comment>
<organism evidence="1 2">
    <name type="scientific">Jiulongibacter sediminis</name>
    <dbReference type="NCBI Taxonomy" id="1605367"/>
    <lineage>
        <taxon>Bacteria</taxon>
        <taxon>Pseudomonadati</taxon>
        <taxon>Bacteroidota</taxon>
        <taxon>Cytophagia</taxon>
        <taxon>Cytophagales</taxon>
        <taxon>Leadbetterellaceae</taxon>
        <taxon>Jiulongibacter</taxon>
    </lineage>
</organism>
<accession>A0A0P7BS97</accession>
<dbReference type="AlphaFoldDB" id="A0A0P7BS97"/>
<evidence type="ECO:0000313" key="2">
    <source>
        <dbReference type="Proteomes" id="UP000050454"/>
    </source>
</evidence>
<dbReference type="PROSITE" id="PS51257">
    <property type="entry name" value="PROKAR_LIPOPROTEIN"/>
    <property type="match status" value="1"/>
</dbReference>
<protein>
    <submittedName>
        <fullName evidence="1">Uncharacterized protein</fullName>
    </submittedName>
</protein>
<gene>
    <name evidence="1" type="ORF">AFM12_16110</name>
</gene>
<dbReference type="Proteomes" id="UP000050454">
    <property type="component" value="Unassembled WGS sequence"/>
</dbReference>
<dbReference type="RefSeq" id="WP_055150208.1">
    <property type="nucleotide sequence ID" value="NZ_JXSZ01000012.1"/>
</dbReference>
<evidence type="ECO:0000313" key="1">
    <source>
        <dbReference type="EMBL" id="KPM47313.1"/>
    </source>
</evidence>
<keyword evidence="2" id="KW-1185">Reference proteome</keyword>
<dbReference type="OrthoDB" id="73996at89373"/>
<dbReference type="EMBL" id="LGTQ01000012">
    <property type="protein sequence ID" value="KPM47313.1"/>
    <property type="molecule type" value="Genomic_DNA"/>
</dbReference>
<sequence length="270" mass="30340">MRKILPHMALLFLLFSTSCEKTVSVPVWLNQANTLSFQDLHLSIKAEGEISEARLYTASKTFSLKIKKDENFELSIPEEVEGIIEGPAILLIDLDGEQFVYEFYLVNQIICGSERVDYRSPKTVNPDSVLEHQQIIHYIDDFRNIMQPENKPLFEEHILGLTGKSGFYEAIENEPITNYYVQPGTATKLPIAIKKEKNELGVSIGPVTDAIGNLIADGTLISIYYTSNEVEYQMQTIIRNGYASIPLNTSKEISNIYAVTNGLKSSVIEP</sequence>
<reference evidence="1 2" key="1">
    <citation type="submission" date="2015-07" db="EMBL/GenBank/DDBJ databases">
        <title>The draft genome sequence of Leadbetterella sp. JN14-9.</title>
        <authorList>
            <person name="Liu Y."/>
            <person name="Du J."/>
            <person name="Shao Z."/>
        </authorList>
    </citation>
    <scope>NUCLEOTIDE SEQUENCE [LARGE SCALE GENOMIC DNA]</scope>
    <source>
        <strain evidence="1 2">JN14-9</strain>
    </source>
</reference>